<evidence type="ECO:0000313" key="3">
    <source>
        <dbReference type="Proteomes" id="UP000265692"/>
    </source>
</evidence>
<keyword evidence="1" id="KW-0472">Membrane</keyword>
<keyword evidence="1" id="KW-0812">Transmembrane</keyword>
<sequence length="68" mass="7741">MDIVTESLKQSFDEMAMKLITFTIVILAAYSIPYLLLGLIRLPHFIKHSVSVLVVLGAFYFSFARIFT</sequence>
<evidence type="ECO:0000313" key="2">
    <source>
        <dbReference type="EMBL" id="RHW38714.1"/>
    </source>
</evidence>
<dbReference type="RefSeq" id="WP_118875745.1">
    <property type="nucleotide sequence ID" value="NZ_QWEI01000002.1"/>
</dbReference>
<keyword evidence="3" id="KW-1185">Reference proteome</keyword>
<protein>
    <submittedName>
        <fullName evidence="2">Uncharacterized protein</fullName>
    </submittedName>
</protein>
<organism evidence="2 3">
    <name type="scientific">Ureibacillus yapensis</name>
    <dbReference type="NCBI Taxonomy" id="2304605"/>
    <lineage>
        <taxon>Bacteria</taxon>
        <taxon>Bacillati</taxon>
        <taxon>Bacillota</taxon>
        <taxon>Bacilli</taxon>
        <taxon>Bacillales</taxon>
        <taxon>Caryophanaceae</taxon>
        <taxon>Ureibacillus</taxon>
    </lineage>
</organism>
<comment type="caution">
    <text evidence="2">The sequence shown here is derived from an EMBL/GenBank/DDBJ whole genome shotgun (WGS) entry which is preliminary data.</text>
</comment>
<dbReference type="AlphaFoldDB" id="A0A396SBL3"/>
<accession>A0A396SBL3</accession>
<feature type="transmembrane region" description="Helical" evidence="1">
    <location>
        <begin position="49"/>
        <end position="67"/>
    </location>
</feature>
<feature type="transmembrane region" description="Helical" evidence="1">
    <location>
        <begin position="15"/>
        <end position="37"/>
    </location>
</feature>
<reference evidence="2 3" key="1">
    <citation type="submission" date="2018-08" db="EMBL/GenBank/DDBJ databases">
        <title>Lysinibacillus sp. YLB-03 draft genome sequence.</title>
        <authorList>
            <person name="Yu L."/>
        </authorList>
    </citation>
    <scope>NUCLEOTIDE SEQUENCE [LARGE SCALE GENOMIC DNA]</scope>
    <source>
        <strain evidence="2 3">YLB-03</strain>
    </source>
</reference>
<dbReference type="Proteomes" id="UP000265692">
    <property type="component" value="Unassembled WGS sequence"/>
</dbReference>
<proteinExistence type="predicted"/>
<dbReference type="EMBL" id="QWEI01000002">
    <property type="protein sequence ID" value="RHW38714.1"/>
    <property type="molecule type" value="Genomic_DNA"/>
</dbReference>
<keyword evidence="1" id="KW-1133">Transmembrane helix</keyword>
<name>A0A396SBL3_9BACL</name>
<evidence type="ECO:0000256" key="1">
    <source>
        <dbReference type="SAM" id="Phobius"/>
    </source>
</evidence>
<gene>
    <name evidence="2" type="ORF">D1B33_07525</name>
</gene>